<dbReference type="EMBL" id="CM047945">
    <property type="protein sequence ID" value="KAI9898576.1"/>
    <property type="molecule type" value="Genomic_DNA"/>
</dbReference>
<evidence type="ECO:0000313" key="1">
    <source>
        <dbReference type="EMBL" id="KAI9898576.1"/>
    </source>
</evidence>
<gene>
    <name evidence="1" type="ORF">N3K66_006936</name>
</gene>
<organism evidence="1 2">
    <name type="scientific">Trichothecium roseum</name>
    <dbReference type="NCBI Taxonomy" id="47278"/>
    <lineage>
        <taxon>Eukaryota</taxon>
        <taxon>Fungi</taxon>
        <taxon>Dikarya</taxon>
        <taxon>Ascomycota</taxon>
        <taxon>Pezizomycotina</taxon>
        <taxon>Sordariomycetes</taxon>
        <taxon>Hypocreomycetidae</taxon>
        <taxon>Hypocreales</taxon>
        <taxon>Hypocreales incertae sedis</taxon>
        <taxon>Trichothecium</taxon>
    </lineage>
</organism>
<name>A0ACC0UY25_9HYPO</name>
<proteinExistence type="predicted"/>
<dbReference type="Proteomes" id="UP001163324">
    <property type="component" value="Chromosome 6"/>
</dbReference>
<sequence length="439" mass="47891">MRLCKATESLLSPFNFAGERKKKTIRPTAHYQLLRITPWQGGKLYIVPTSTHNSPRTWLLTAALSPLAVRLIRLLLAHGDYVVACLPPHEIDHEDRGQEFRELVNECKNTNRKDREGWRDRIRGIRCDGRVMAGCGAAVAEAVEVFGRIDILLCCKSEAVVGYVEELSTTPVTQNLVRDQFENVFFSQVNFIKATLPVLRAQHTGHIIVLTSIGGHIGTPGLSMYSAATWALEGFCDSLAYEVAPFNVKVTVVQPNQEIQSLTNRLVFAPQIPAYAHADDSTSIRDILANVLNNDPQTAVPPTPAPPPASTASPGSSISVDVTPKAQLDPELGQGDILYRFPRLPPGAADKLVMETVHALAAIGGHENPPSRHIVGSDGAAAVKEKLKTMSEELEDFVDASLAVDIFDSELKEEAREGKAIQSKAREDTPQGQQDDTNA</sequence>
<reference evidence="1" key="1">
    <citation type="submission" date="2022-10" db="EMBL/GenBank/DDBJ databases">
        <title>Complete Genome of Trichothecium roseum strain YXFP-22015, a Plant Pathogen Isolated from Citrus.</title>
        <authorList>
            <person name="Wang Y."/>
            <person name="Zhu L."/>
        </authorList>
    </citation>
    <scope>NUCLEOTIDE SEQUENCE</scope>
    <source>
        <strain evidence="1">YXFP-22015</strain>
    </source>
</reference>
<keyword evidence="2" id="KW-1185">Reference proteome</keyword>
<comment type="caution">
    <text evidence="1">The sequence shown here is derived from an EMBL/GenBank/DDBJ whole genome shotgun (WGS) entry which is preliminary data.</text>
</comment>
<evidence type="ECO:0000313" key="2">
    <source>
        <dbReference type="Proteomes" id="UP001163324"/>
    </source>
</evidence>
<protein>
    <submittedName>
        <fullName evidence="1">Uncharacterized protein</fullName>
    </submittedName>
</protein>
<accession>A0ACC0UY25</accession>